<evidence type="ECO:0000313" key="1">
    <source>
        <dbReference type="EMBL" id="JAD31402.1"/>
    </source>
</evidence>
<dbReference type="EMBL" id="GBRH01266493">
    <property type="protein sequence ID" value="JAD31402.1"/>
    <property type="molecule type" value="Transcribed_RNA"/>
</dbReference>
<organism evidence="1">
    <name type="scientific">Arundo donax</name>
    <name type="common">Giant reed</name>
    <name type="synonym">Donax arundinaceus</name>
    <dbReference type="NCBI Taxonomy" id="35708"/>
    <lineage>
        <taxon>Eukaryota</taxon>
        <taxon>Viridiplantae</taxon>
        <taxon>Streptophyta</taxon>
        <taxon>Embryophyta</taxon>
        <taxon>Tracheophyta</taxon>
        <taxon>Spermatophyta</taxon>
        <taxon>Magnoliopsida</taxon>
        <taxon>Liliopsida</taxon>
        <taxon>Poales</taxon>
        <taxon>Poaceae</taxon>
        <taxon>PACMAD clade</taxon>
        <taxon>Arundinoideae</taxon>
        <taxon>Arundineae</taxon>
        <taxon>Arundo</taxon>
    </lineage>
</organism>
<dbReference type="AlphaFoldDB" id="A0A0A8Z958"/>
<reference evidence="1" key="1">
    <citation type="submission" date="2014-09" db="EMBL/GenBank/DDBJ databases">
        <authorList>
            <person name="Magalhaes I.L.F."/>
            <person name="Oliveira U."/>
            <person name="Santos F.R."/>
            <person name="Vidigal T.H.D.A."/>
            <person name="Brescovit A.D."/>
            <person name="Santos A.J."/>
        </authorList>
    </citation>
    <scope>NUCLEOTIDE SEQUENCE</scope>
    <source>
        <tissue evidence="1">Shoot tissue taken approximately 20 cm above the soil surface</tissue>
    </source>
</reference>
<accession>A0A0A8Z958</accession>
<sequence>MSSTTRRDESPSGSSVMVRKDGLALAGKGDACFNCAA</sequence>
<reference evidence="1" key="2">
    <citation type="journal article" date="2015" name="Data Brief">
        <title>Shoot transcriptome of the giant reed, Arundo donax.</title>
        <authorList>
            <person name="Barrero R.A."/>
            <person name="Guerrero F.D."/>
            <person name="Moolhuijzen P."/>
            <person name="Goolsby J.A."/>
            <person name="Tidwell J."/>
            <person name="Bellgard S.E."/>
            <person name="Bellgard M.I."/>
        </authorList>
    </citation>
    <scope>NUCLEOTIDE SEQUENCE</scope>
    <source>
        <tissue evidence="1">Shoot tissue taken approximately 20 cm above the soil surface</tissue>
    </source>
</reference>
<protein>
    <submittedName>
        <fullName evidence="1">Uncharacterized protein</fullName>
    </submittedName>
</protein>
<proteinExistence type="predicted"/>
<name>A0A0A8Z958_ARUDO</name>